<feature type="domain" description="MBD" evidence="7">
    <location>
        <begin position="196"/>
        <end position="272"/>
    </location>
</feature>
<feature type="compositionally biased region" description="Low complexity" evidence="4">
    <location>
        <begin position="171"/>
        <end position="180"/>
    </location>
</feature>
<evidence type="ECO:0000256" key="4">
    <source>
        <dbReference type="SAM" id="MobiDB-lite"/>
    </source>
</evidence>
<feature type="compositionally biased region" description="Low complexity" evidence="4">
    <location>
        <begin position="132"/>
        <end position="150"/>
    </location>
</feature>
<feature type="chain" id="PRO_5047442524" description="MBD domain-containing protein" evidence="5">
    <location>
        <begin position="19"/>
        <end position="1310"/>
    </location>
</feature>
<feature type="signal peptide" evidence="5">
    <location>
        <begin position="1"/>
        <end position="18"/>
    </location>
</feature>
<dbReference type="InterPro" id="IPR053271">
    <property type="entry name" value="DDT_domain"/>
</dbReference>
<dbReference type="Pfam" id="PF15613">
    <property type="entry name" value="WSD"/>
    <property type="match status" value="1"/>
</dbReference>
<feature type="coiled-coil region" evidence="3">
    <location>
        <begin position="607"/>
        <end position="646"/>
    </location>
</feature>
<name>A0ABQ6MDY3_9STRA</name>
<dbReference type="SMART" id="SM00571">
    <property type="entry name" value="DDT"/>
    <property type="match status" value="1"/>
</dbReference>
<feature type="region of interest" description="Disordered" evidence="4">
    <location>
        <begin position="412"/>
        <end position="471"/>
    </location>
</feature>
<feature type="region of interest" description="Disordered" evidence="4">
    <location>
        <begin position="94"/>
        <end position="180"/>
    </location>
</feature>
<feature type="domain" description="DDT" evidence="6">
    <location>
        <begin position="336"/>
        <end position="398"/>
    </location>
</feature>
<evidence type="ECO:0000259" key="7">
    <source>
        <dbReference type="PROSITE" id="PS50982"/>
    </source>
</evidence>
<proteinExistence type="predicted"/>
<feature type="compositionally biased region" description="Basic residues" evidence="4">
    <location>
        <begin position="161"/>
        <end position="170"/>
    </location>
</feature>
<dbReference type="PANTHER" id="PTHR15546:SF2">
    <property type="entry name" value="DDT DOMAIN-CONTAINING PROTEIN DDB_G0282237"/>
    <property type="match status" value="1"/>
</dbReference>
<dbReference type="InterPro" id="IPR016177">
    <property type="entry name" value="DNA-bd_dom_sf"/>
</dbReference>
<dbReference type="Pfam" id="PF02791">
    <property type="entry name" value="DDT"/>
    <property type="match status" value="1"/>
</dbReference>
<keyword evidence="5" id="KW-0732">Signal</keyword>
<dbReference type="InterPro" id="IPR018501">
    <property type="entry name" value="DDT_dom"/>
</dbReference>
<comment type="caution">
    <text evidence="8">The sequence shown here is derived from an EMBL/GenBank/DDBJ whole genome shotgun (WGS) entry which is preliminary data.</text>
</comment>
<dbReference type="PROSITE" id="PS50982">
    <property type="entry name" value="MBD"/>
    <property type="match status" value="1"/>
</dbReference>
<dbReference type="Gene3D" id="3.30.890.10">
    <property type="entry name" value="Methyl-cpg-binding Protein 2, Chain A"/>
    <property type="match status" value="1"/>
</dbReference>
<feature type="compositionally biased region" description="Basic and acidic residues" evidence="4">
    <location>
        <begin position="414"/>
        <end position="445"/>
    </location>
</feature>
<evidence type="ECO:0000256" key="3">
    <source>
        <dbReference type="SAM" id="Coils"/>
    </source>
</evidence>
<reference evidence="8 9" key="1">
    <citation type="journal article" date="2023" name="Commun. Biol.">
        <title>Genome analysis of Parmales, the sister group of diatoms, reveals the evolutionary specialization of diatoms from phago-mixotrophs to photoautotrophs.</title>
        <authorList>
            <person name="Ban H."/>
            <person name="Sato S."/>
            <person name="Yoshikawa S."/>
            <person name="Yamada K."/>
            <person name="Nakamura Y."/>
            <person name="Ichinomiya M."/>
            <person name="Sato N."/>
            <person name="Blanc-Mathieu R."/>
            <person name="Endo H."/>
            <person name="Kuwata A."/>
            <person name="Ogata H."/>
        </authorList>
    </citation>
    <scope>NUCLEOTIDE SEQUENCE [LARGE SCALE GENOMIC DNA]</scope>
</reference>
<sequence>MSLPLPQLLNTLLVAAWSHPSAAPFHDVCAPPPGPQFCLRKVGASLDAGAYTLAQMESEVVNGLTDLAGYMVGKNDDLSTKAKELRNFFRSKLAELKAPGHKSPGHKSPGHGKSPRKESNASDKGAKKRARSPNPAAASAASSASSSPASSDDEGGAPGSSKKRPAKKKPSSAPKALDASAQAAKEANGLRLLTEYILECGGKKESLDGWSATIEFRKAGNTSGSTDLYYIAPGGGRFRSRAEVARHFLLAAAPAKRQSAKKKVMTYQADRKKLEKEIKKTLMLKSKAEDKLAEAQEEDSNSAYPIDDALLVSTGAAPPKNSLPSAEGGALPGIPMGAMTDFLSVWDFLTTFCKTLQLTATSVEDFASALASQSPSVGTYLAEAHVAMLRLLMKDDSSDDWWKLEPLPGTEEAEALKNETGEKEVAKEAAKGEDTSKTEEKKEAGDESSSDEESDEEDEEEGDDTFRVEDVEVPKSKTIADLLLSSCEKPAESAILPINFPLFAGIVCERLLSKIGVERIVTDNAVRELHGLAPLTREEVLERKSNMASRLYGASNPLAVAIKHLCDGRSYTDMDATQRLLIMRVLVEALYETQRIKGVVEDNQSARVHAEKKLDDSLKEERRVERERTAAIVAQAKEELLNVQRKAWLVTWREELRKSNPDDMLLTRADSQLLADPDISAQCEAAIPHPSRPETLETAERLRVQHELGLSELRILSIKEVHEADVKTKARLEKEAEEAMFDVDDLDNENVRDALRREEISALKDLKWKRDQARLRVETYPAARADAIAALAEATKLGSVKALKAAIKQARLCELQGTNTVEATLAKAVVALKVAEERRRRAESRKTLVAQRNECFIRTEPLGTDREHRRYWVFRGDHANRVWVEEDVKGAVGDSIEEGDLMSKERSEASVKANFVEYSRQEYSGASSRWSYYVTEKGCRSLVQQLDERGTREKALQLALKDCIDNRAAPVEDDNDMVWKLSGDRNALVEQSKSKMGGLSAEDKDLVPVVTADSAIYKRVRHRFSEGNYLMGTIIGWVDDGEVDDRTGVGLWHVAYDAGEEEDFEAPEIATMLVSAHKYLHNHIEEDSGVFTYRNQWGKFVQMMGLKAVDGASALTPYGLVQHVLKKESEVSAAIREKAKRNQLDGWVGKEGLRGAWLAGLKEAVNSEQDVKLDFVKQTILTLEENMFQICFGHDDALEPLSMEKMREDFALNATNMFSYAYLDNFNGVQNAETLWPDAQSRNVFTSLVKHSDSISTVGAAFDLLIFNCRKCTMSLRDLEKAMGGGDKVAAPVVVGRRATNTWQNREVWQ</sequence>
<feature type="coiled-coil region" evidence="3">
    <location>
        <begin position="257"/>
        <end position="298"/>
    </location>
</feature>
<evidence type="ECO:0000313" key="8">
    <source>
        <dbReference type="EMBL" id="GMI24527.1"/>
    </source>
</evidence>
<dbReference type="InterPro" id="IPR001739">
    <property type="entry name" value="Methyl_CpG_DNA-bd"/>
</dbReference>
<evidence type="ECO:0000256" key="1">
    <source>
        <dbReference type="ARBA" id="ARBA00004123"/>
    </source>
</evidence>
<evidence type="ECO:0000259" key="6">
    <source>
        <dbReference type="PROSITE" id="PS50827"/>
    </source>
</evidence>
<gene>
    <name evidence="8" type="ORF">TeGR_g13924</name>
</gene>
<dbReference type="SUPFAM" id="SSF54171">
    <property type="entry name" value="DNA-binding domain"/>
    <property type="match status" value="1"/>
</dbReference>
<dbReference type="PANTHER" id="PTHR15546">
    <property type="entry name" value="BROMODOMAIN ADJACENT TO ZINC FINGER DOMAIN, 2A"/>
    <property type="match status" value="1"/>
</dbReference>
<dbReference type="Pfam" id="PF01429">
    <property type="entry name" value="MBD"/>
    <property type="match status" value="1"/>
</dbReference>
<evidence type="ECO:0000256" key="5">
    <source>
        <dbReference type="SAM" id="SignalP"/>
    </source>
</evidence>
<feature type="compositionally biased region" description="Basic and acidic residues" evidence="4">
    <location>
        <begin position="115"/>
        <end position="125"/>
    </location>
</feature>
<dbReference type="Proteomes" id="UP001165060">
    <property type="component" value="Unassembled WGS sequence"/>
</dbReference>
<dbReference type="EMBL" id="BRYB01002720">
    <property type="protein sequence ID" value="GMI24527.1"/>
    <property type="molecule type" value="Genomic_DNA"/>
</dbReference>
<protein>
    <recommendedName>
        <fullName evidence="10">MBD domain-containing protein</fullName>
    </recommendedName>
</protein>
<evidence type="ECO:0000313" key="9">
    <source>
        <dbReference type="Proteomes" id="UP001165060"/>
    </source>
</evidence>
<keyword evidence="3" id="KW-0175">Coiled coil</keyword>
<evidence type="ECO:0000256" key="2">
    <source>
        <dbReference type="ARBA" id="ARBA00023242"/>
    </source>
</evidence>
<dbReference type="PROSITE" id="PS50827">
    <property type="entry name" value="DDT"/>
    <property type="match status" value="1"/>
</dbReference>
<accession>A0ABQ6MDY3</accession>
<dbReference type="InterPro" id="IPR028941">
    <property type="entry name" value="WHIM2_dom"/>
</dbReference>
<comment type="subcellular location">
    <subcellularLocation>
        <location evidence="1">Nucleus</location>
    </subcellularLocation>
</comment>
<feature type="compositionally biased region" description="Basic residues" evidence="4">
    <location>
        <begin position="99"/>
        <end position="114"/>
    </location>
</feature>
<evidence type="ECO:0008006" key="10">
    <source>
        <dbReference type="Google" id="ProtNLM"/>
    </source>
</evidence>
<organism evidence="8 9">
    <name type="scientific">Tetraparma gracilis</name>
    <dbReference type="NCBI Taxonomy" id="2962635"/>
    <lineage>
        <taxon>Eukaryota</taxon>
        <taxon>Sar</taxon>
        <taxon>Stramenopiles</taxon>
        <taxon>Ochrophyta</taxon>
        <taxon>Bolidophyceae</taxon>
        <taxon>Parmales</taxon>
        <taxon>Triparmaceae</taxon>
        <taxon>Tetraparma</taxon>
    </lineage>
</organism>
<feature type="compositionally biased region" description="Acidic residues" evidence="4">
    <location>
        <begin position="446"/>
        <end position="463"/>
    </location>
</feature>
<keyword evidence="9" id="KW-1185">Reference proteome</keyword>
<keyword evidence="2" id="KW-0539">Nucleus</keyword>